<dbReference type="NCBIfam" id="TIGR01263">
    <property type="entry name" value="4HPPD"/>
    <property type="match status" value="1"/>
</dbReference>
<comment type="similarity">
    <text evidence="3">Belongs to the 4HPPD family.</text>
</comment>
<dbReference type="FunFam" id="3.10.180.10:FF:000013">
    <property type="entry name" value="4-hydroxyphenylpyruvate dioxygenase"/>
    <property type="match status" value="1"/>
</dbReference>
<comment type="cofactor">
    <cofactor evidence="16">
        <name>Fe cation</name>
        <dbReference type="ChEBI" id="CHEBI:24875"/>
    </cofactor>
    <text evidence="16">Binds 1 Fe cation per subunit.</text>
</comment>
<keyword evidence="12 16" id="KW-0408">Iron</keyword>
<evidence type="ECO:0000256" key="16">
    <source>
        <dbReference type="PIRSR" id="PIRSR009283-1"/>
    </source>
</evidence>
<dbReference type="GO" id="GO:0006559">
    <property type="term" value="P:L-phenylalanine catabolic process"/>
    <property type="evidence" value="ECO:0007669"/>
    <property type="project" value="UniProtKB-KW"/>
</dbReference>
<proteinExistence type="inferred from homology"/>
<keyword evidence="8" id="KW-0677">Repeat</keyword>
<name>A0A4Y7IVD9_PAPSO</name>
<feature type="domain" description="VOC" evidence="17">
    <location>
        <begin position="231"/>
        <end position="392"/>
    </location>
</feature>
<keyword evidence="19" id="KW-1185">Reference proteome</keyword>
<feature type="non-terminal residue" evidence="18">
    <location>
        <position position="1"/>
    </location>
</feature>
<feature type="binding site" evidence="16">
    <location>
        <position position="403"/>
    </location>
    <ligand>
        <name>Fe cation</name>
        <dbReference type="ChEBI" id="CHEBI:24875"/>
    </ligand>
</feature>
<feature type="binding site" evidence="16">
    <location>
        <position position="234"/>
    </location>
    <ligand>
        <name>Fe cation</name>
        <dbReference type="ChEBI" id="CHEBI:24875"/>
    </ligand>
</feature>
<dbReference type="InterPro" id="IPR041735">
    <property type="entry name" value="4OHPhenylPyrv_dOase_C"/>
</dbReference>
<dbReference type="PANTHER" id="PTHR11959">
    <property type="entry name" value="4-HYDROXYPHENYLPYRUVATE DIOXYGENASE"/>
    <property type="match status" value="1"/>
</dbReference>
<evidence type="ECO:0000256" key="14">
    <source>
        <dbReference type="ARBA" id="ARBA00029786"/>
    </source>
</evidence>
<evidence type="ECO:0000256" key="10">
    <source>
        <dbReference type="ARBA" id="ARBA00022964"/>
    </source>
</evidence>
<evidence type="ECO:0000259" key="17">
    <source>
        <dbReference type="PROSITE" id="PS51819"/>
    </source>
</evidence>
<sequence>AEILRECEMENDMQKQQHNNHGGDGSFKLVGHGNFTRTNPRSDKFHVKKFHHVEFWCSDAINVAQRFSYGLGIPITEKSDLSTGNMVHASYLLHSGDLNILFTAPYSPSVAEILTRTTCTTASVHTFNHSMARSFSTSHGLGVRAIAVEVEDAESAFNISISCGARSSHPPMEINDGIIISEIELYGDVVLRYISFKNSNLGLNFLPGFKGINDEEPTLASKDLEDFGIRRLDHVAGNVMNLPEVVKYVKMFSGFHEFSQFTIDDLTGVIESGLNSAVLANNGESVLLNITEPVYGTKTKSQIQTYLEHNQGEGVGHMAFASEDIFTTLKEMKKRSRHGFEFMPPPPTTYYKTLKHRIGDNVLKDEQIKECEELGILVDKDDQGVVFQIFAKPVSDRPTILVEIIHRIGCMVQDEEGNIVQKGGCGGFGRGNISALFKSVEEYEKNDIYPNSE</sequence>
<dbReference type="GO" id="GO:0046872">
    <property type="term" value="F:metal ion binding"/>
    <property type="evidence" value="ECO:0007669"/>
    <property type="project" value="UniProtKB-KW"/>
</dbReference>
<dbReference type="FunFam" id="3.10.180.10:FF:000025">
    <property type="entry name" value="4-hydroxyphenylpyruvate dioxygenase"/>
    <property type="match status" value="1"/>
</dbReference>
<evidence type="ECO:0000256" key="7">
    <source>
        <dbReference type="ARBA" id="ARBA00022723"/>
    </source>
</evidence>
<dbReference type="SUPFAM" id="SSF54593">
    <property type="entry name" value="Glyoxalase/Bleomycin resistance protein/Dihydroxybiphenyl dioxygenase"/>
    <property type="match status" value="1"/>
</dbReference>
<evidence type="ECO:0000256" key="2">
    <source>
        <dbReference type="ARBA" id="ARBA00005162"/>
    </source>
</evidence>
<accession>A0A4Y7IVD9</accession>
<dbReference type="GO" id="GO:0003868">
    <property type="term" value="F:4-hydroxyphenylpyruvate dioxygenase activity"/>
    <property type="evidence" value="ECO:0007669"/>
    <property type="project" value="UniProtKB-EC"/>
</dbReference>
<dbReference type="Gramene" id="RZC51672">
    <property type="protein sequence ID" value="RZC51672"/>
    <property type="gene ID" value="C5167_020085"/>
</dbReference>
<dbReference type="CDD" id="cd07250">
    <property type="entry name" value="HPPD_C_like"/>
    <property type="match status" value="1"/>
</dbReference>
<dbReference type="InterPro" id="IPR005956">
    <property type="entry name" value="4OHPhenylPyrv_dOase"/>
</dbReference>
<evidence type="ECO:0000256" key="3">
    <source>
        <dbReference type="ARBA" id="ARBA00005877"/>
    </source>
</evidence>
<dbReference type="Gene3D" id="3.10.180.10">
    <property type="entry name" value="2,3-Dihydroxybiphenyl 1,2-Dioxygenase, domain 1"/>
    <property type="match status" value="2"/>
</dbReference>
<dbReference type="AlphaFoldDB" id="A0A4Y7IVD9"/>
<keyword evidence="10" id="KW-0223">Dioxygenase</keyword>
<keyword evidence="11" id="KW-0560">Oxidoreductase</keyword>
<gene>
    <name evidence="18" type="ORF">C5167_020085</name>
</gene>
<dbReference type="PANTHER" id="PTHR11959:SF1">
    <property type="entry name" value="4-HYDROXYPHENYLPYRUVATE DIOXYGENASE"/>
    <property type="match status" value="1"/>
</dbReference>
<dbReference type="STRING" id="3469.A0A4Y7IVD9"/>
<evidence type="ECO:0000256" key="11">
    <source>
        <dbReference type="ARBA" id="ARBA00023002"/>
    </source>
</evidence>
<keyword evidence="6" id="KW-0963">Cytoplasm</keyword>
<dbReference type="Proteomes" id="UP000316621">
    <property type="component" value="Chromosome 2"/>
</dbReference>
<feature type="domain" description="VOC" evidence="17">
    <location>
        <begin position="49"/>
        <end position="208"/>
    </location>
</feature>
<comment type="subcellular location">
    <subcellularLocation>
        <location evidence="1">Cytoplasm</location>
    </subcellularLocation>
</comment>
<comment type="pathway">
    <text evidence="2">Amino-acid degradation; L-phenylalanine degradation; acetoacetate and fumarate from L-phenylalanine: step 3/6.</text>
</comment>
<evidence type="ECO:0000313" key="19">
    <source>
        <dbReference type="Proteomes" id="UP000316621"/>
    </source>
</evidence>
<dbReference type="PROSITE" id="PS51819">
    <property type="entry name" value="VOC"/>
    <property type="match status" value="2"/>
</dbReference>
<organism evidence="18 19">
    <name type="scientific">Papaver somniferum</name>
    <name type="common">Opium poppy</name>
    <dbReference type="NCBI Taxonomy" id="3469"/>
    <lineage>
        <taxon>Eukaryota</taxon>
        <taxon>Viridiplantae</taxon>
        <taxon>Streptophyta</taxon>
        <taxon>Embryophyta</taxon>
        <taxon>Tracheophyta</taxon>
        <taxon>Spermatophyta</taxon>
        <taxon>Magnoliopsida</taxon>
        <taxon>Ranunculales</taxon>
        <taxon>Papaveraceae</taxon>
        <taxon>Papaveroideae</taxon>
        <taxon>Papaver</taxon>
    </lineage>
</organism>
<dbReference type="PIRSF" id="PIRSF009283">
    <property type="entry name" value="HPP_dOase"/>
    <property type="match status" value="1"/>
</dbReference>
<evidence type="ECO:0000256" key="12">
    <source>
        <dbReference type="ARBA" id="ARBA00023004"/>
    </source>
</evidence>
<evidence type="ECO:0000256" key="5">
    <source>
        <dbReference type="ARBA" id="ARBA00018452"/>
    </source>
</evidence>
<reference evidence="18 19" key="1">
    <citation type="journal article" date="2018" name="Science">
        <title>The opium poppy genome and morphinan production.</title>
        <authorList>
            <person name="Guo L."/>
            <person name="Winzer T."/>
            <person name="Yang X."/>
            <person name="Li Y."/>
            <person name="Ning Z."/>
            <person name="He Z."/>
            <person name="Teodor R."/>
            <person name="Lu Y."/>
            <person name="Bowser T.A."/>
            <person name="Graham I.A."/>
            <person name="Ye K."/>
        </authorList>
    </citation>
    <scope>NUCLEOTIDE SEQUENCE [LARGE SCALE GENOMIC DNA]</scope>
    <source>
        <strain evidence="19">cv. HN1</strain>
        <tissue evidence="18">Leaves</tissue>
    </source>
</reference>
<protein>
    <recommendedName>
        <fullName evidence="5">4-hydroxyphenylpyruvate dioxygenase</fullName>
        <ecNumber evidence="4">1.13.11.27</ecNumber>
    </recommendedName>
    <alternativeName>
        <fullName evidence="14">4-hydroxyphenylpyruvic acid oxidase</fullName>
    </alternativeName>
</protein>
<dbReference type="EC" id="1.13.11.27" evidence="4"/>
<dbReference type="InterPro" id="IPR037523">
    <property type="entry name" value="VOC_core"/>
</dbReference>
<evidence type="ECO:0000256" key="13">
    <source>
        <dbReference type="ARBA" id="ARBA00023232"/>
    </source>
</evidence>
<evidence type="ECO:0000256" key="6">
    <source>
        <dbReference type="ARBA" id="ARBA00022490"/>
    </source>
</evidence>
<keyword evidence="9" id="KW-0828">Tyrosine catabolism</keyword>
<feature type="binding site" evidence="16">
    <location>
        <position position="317"/>
    </location>
    <ligand>
        <name>Fe cation</name>
        <dbReference type="ChEBI" id="CHEBI:24875"/>
    </ligand>
</feature>
<dbReference type="GO" id="GO:0005737">
    <property type="term" value="C:cytoplasm"/>
    <property type="evidence" value="ECO:0007669"/>
    <property type="project" value="UniProtKB-SubCell"/>
</dbReference>
<dbReference type="InterPro" id="IPR041736">
    <property type="entry name" value="4OHPhenylPyrv_dOase_N"/>
</dbReference>
<dbReference type="EMBL" id="CM010716">
    <property type="protein sequence ID" value="RZC51672.1"/>
    <property type="molecule type" value="Genomic_DNA"/>
</dbReference>
<dbReference type="InterPro" id="IPR029068">
    <property type="entry name" value="Glyas_Bleomycin-R_OHBP_Dase"/>
</dbReference>
<dbReference type="InterPro" id="IPR004360">
    <property type="entry name" value="Glyas_Fos-R_dOase_dom"/>
</dbReference>
<evidence type="ECO:0000256" key="15">
    <source>
        <dbReference type="ARBA" id="ARBA00060694"/>
    </source>
</evidence>
<dbReference type="CDD" id="cd08342">
    <property type="entry name" value="HPPD_N_like"/>
    <property type="match status" value="1"/>
</dbReference>
<evidence type="ECO:0000256" key="9">
    <source>
        <dbReference type="ARBA" id="ARBA00022878"/>
    </source>
</evidence>
<dbReference type="GO" id="GO:0006572">
    <property type="term" value="P:L-tyrosine catabolic process"/>
    <property type="evidence" value="ECO:0007669"/>
    <property type="project" value="UniProtKB-KW"/>
</dbReference>
<evidence type="ECO:0000313" key="18">
    <source>
        <dbReference type="EMBL" id="RZC51672.1"/>
    </source>
</evidence>
<evidence type="ECO:0000256" key="1">
    <source>
        <dbReference type="ARBA" id="ARBA00004496"/>
    </source>
</evidence>
<dbReference type="Pfam" id="PF00903">
    <property type="entry name" value="Glyoxalase"/>
    <property type="match status" value="1"/>
</dbReference>
<comment type="pathway">
    <text evidence="15">Cofactor biosynthesis; prenylquinone biosynthesis.</text>
</comment>
<evidence type="ECO:0000256" key="8">
    <source>
        <dbReference type="ARBA" id="ARBA00022737"/>
    </source>
</evidence>
<keyword evidence="7 16" id="KW-0479">Metal-binding</keyword>
<evidence type="ECO:0000256" key="4">
    <source>
        <dbReference type="ARBA" id="ARBA00013222"/>
    </source>
</evidence>
<keyword evidence="13" id="KW-0585">Phenylalanine catabolism</keyword>